<reference evidence="3" key="1">
    <citation type="submission" date="2016-10" db="EMBL/GenBank/DDBJ databases">
        <authorList>
            <person name="Varghese N."/>
            <person name="Submissions S."/>
        </authorList>
    </citation>
    <scope>NUCLEOTIDE SEQUENCE [LARGE SCALE GENOMIC DNA]</scope>
    <source>
        <strain evidence="3">DSM 22002</strain>
    </source>
</reference>
<name>A0A1G8B1Y6_9MICO</name>
<dbReference type="OrthoDB" id="9805770at2"/>
<gene>
    <name evidence="2" type="ORF">SAMN04489720_0627</name>
</gene>
<dbReference type="SUPFAM" id="SSF51230">
    <property type="entry name" value="Single hybrid motif"/>
    <property type="match status" value="1"/>
</dbReference>
<dbReference type="InterPro" id="IPR000089">
    <property type="entry name" value="Biotin_lipoyl"/>
</dbReference>
<dbReference type="Pfam" id="PF00364">
    <property type="entry name" value="Biotin_lipoyl"/>
    <property type="match status" value="1"/>
</dbReference>
<dbReference type="AlphaFoldDB" id="A0A1G8B1Y6"/>
<feature type="domain" description="Lipoyl-binding" evidence="1">
    <location>
        <begin position="1"/>
        <end position="75"/>
    </location>
</feature>
<dbReference type="CDD" id="cd06849">
    <property type="entry name" value="lipoyl_domain"/>
    <property type="match status" value="1"/>
</dbReference>
<evidence type="ECO:0000259" key="1">
    <source>
        <dbReference type="PROSITE" id="PS50968"/>
    </source>
</evidence>
<accession>A0A1G8B1Y6</accession>
<dbReference type="EMBL" id="LT629695">
    <property type="protein sequence ID" value="SDH27272.1"/>
    <property type="molecule type" value="Genomic_DNA"/>
</dbReference>
<dbReference type="Proteomes" id="UP000198822">
    <property type="component" value="Chromosome I"/>
</dbReference>
<proteinExistence type="predicted"/>
<dbReference type="InterPro" id="IPR011053">
    <property type="entry name" value="Single_hybrid_motif"/>
</dbReference>
<dbReference type="RefSeq" id="WP_092502362.1">
    <property type="nucleotide sequence ID" value="NZ_LT629695.1"/>
</dbReference>
<keyword evidence="3" id="KW-1185">Reference proteome</keyword>
<dbReference type="Gene3D" id="2.40.50.100">
    <property type="match status" value="1"/>
</dbReference>
<protein>
    <submittedName>
        <fullName evidence="2">Biotin-requiring enzyme</fullName>
    </submittedName>
</protein>
<dbReference type="PROSITE" id="PS50968">
    <property type="entry name" value="BIOTINYL_LIPOYL"/>
    <property type="match status" value="1"/>
</dbReference>
<evidence type="ECO:0000313" key="2">
    <source>
        <dbReference type="EMBL" id="SDH27272.1"/>
    </source>
</evidence>
<organism evidence="2 3">
    <name type="scientific">Agrococcus jejuensis</name>
    <dbReference type="NCBI Taxonomy" id="399736"/>
    <lineage>
        <taxon>Bacteria</taxon>
        <taxon>Bacillati</taxon>
        <taxon>Actinomycetota</taxon>
        <taxon>Actinomycetes</taxon>
        <taxon>Micrococcales</taxon>
        <taxon>Microbacteriaceae</taxon>
        <taxon>Agrococcus</taxon>
    </lineage>
</organism>
<sequence>MDVVITRGLLGDETEGSLVMWHVPDGEHVAEGHPVAEVENSKAEIEVLAPATGVLRRTIAAGQPVREGQAIGRID</sequence>
<dbReference type="STRING" id="399736.SAMN04489720_0627"/>
<evidence type="ECO:0000313" key="3">
    <source>
        <dbReference type="Proteomes" id="UP000198822"/>
    </source>
</evidence>